<reference evidence="5" key="2">
    <citation type="submission" date="2023-01" db="EMBL/GenBank/DDBJ databases">
        <authorList>
            <person name="Petersen C."/>
        </authorList>
    </citation>
    <scope>NUCLEOTIDE SEQUENCE</scope>
    <source>
        <strain evidence="5">IBT 15450</strain>
    </source>
</reference>
<keyword evidence="6" id="KW-1185">Reference proteome</keyword>
<dbReference type="PANTHER" id="PTHR42748">
    <property type="entry name" value="NITROGEN METABOLITE REPRESSION PROTEIN NMRA FAMILY MEMBER"/>
    <property type="match status" value="1"/>
</dbReference>
<keyword evidence="3" id="KW-0560">Oxidoreductase</keyword>
<dbReference type="Proteomes" id="UP001219568">
    <property type="component" value="Unassembled WGS sequence"/>
</dbReference>
<evidence type="ECO:0000256" key="3">
    <source>
        <dbReference type="ARBA" id="ARBA00023002"/>
    </source>
</evidence>
<dbReference type="EMBL" id="JAQJZL010000016">
    <property type="protein sequence ID" value="KAJ6022756.1"/>
    <property type="molecule type" value="Genomic_DNA"/>
</dbReference>
<evidence type="ECO:0000313" key="6">
    <source>
        <dbReference type="Proteomes" id="UP001219568"/>
    </source>
</evidence>
<dbReference type="InterPro" id="IPR036291">
    <property type="entry name" value="NAD(P)-bd_dom_sf"/>
</dbReference>
<evidence type="ECO:0000313" key="5">
    <source>
        <dbReference type="EMBL" id="KAJ6022756.1"/>
    </source>
</evidence>
<dbReference type="InterPro" id="IPR008030">
    <property type="entry name" value="NmrA-like"/>
</dbReference>
<dbReference type="GO" id="GO:0016491">
    <property type="term" value="F:oxidoreductase activity"/>
    <property type="evidence" value="ECO:0007669"/>
    <property type="project" value="UniProtKB-KW"/>
</dbReference>
<dbReference type="Gene3D" id="3.40.50.720">
    <property type="entry name" value="NAD(P)-binding Rossmann-like Domain"/>
    <property type="match status" value="1"/>
</dbReference>
<protein>
    <submittedName>
        <fullName evidence="5">NmrA-like domain-containing protein 1</fullName>
    </submittedName>
</protein>
<dbReference type="SUPFAM" id="SSF51735">
    <property type="entry name" value="NAD(P)-binding Rossmann-fold domains"/>
    <property type="match status" value="1"/>
</dbReference>
<dbReference type="Gene3D" id="3.90.25.10">
    <property type="entry name" value="UDP-galactose 4-epimerase, domain 1"/>
    <property type="match status" value="1"/>
</dbReference>
<comment type="caution">
    <text evidence="5">The sequence shown here is derived from an EMBL/GenBank/DDBJ whole genome shotgun (WGS) entry which is preliminary data.</text>
</comment>
<accession>A0AAD6HZ80</accession>
<organism evidence="5 6">
    <name type="scientific">Penicillium canescens</name>
    <dbReference type="NCBI Taxonomy" id="5083"/>
    <lineage>
        <taxon>Eukaryota</taxon>
        <taxon>Fungi</taxon>
        <taxon>Dikarya</taxon>
        <taxon>Ascomycota</taxon>
        <taxon>Pezizomycotina</taxon>
        <taxon>Eurotiomycetes</taxon>
        <taxon>Eurotiomycetidae</taxon>
        <taxon>Eurotiales</taxon>
        <taxon>Aspergillaceae</taxon>
        <taxon>Penicillium</taxon>
    </lineage>
</organism>
<dbReference type="AlphaFoldDB" id="A0AAD6HZ80"/>
<dbReference type="CDD" id="cd05251">
    <property type="entry name" value="NmrA_like_SDR_a"/>
    <property type="match status" value="1"/>
</dbReference>
<sequence>MTVEKHLIAVFGATGAQGGSVARSLLFNPNFRVRCITRNTASTNAQELVKLGAEVVQAHGFKDEELLSAFSGCWAAFVNTNSEDPELASTGRNDFDLGSNVVRCAARAGVQHLVYSSAPSPAVLTNGAVTLQALDLKWRVEQVALSEPFKTVTPITAAWYMENWFHEGFSDLFGGFPTIPDSEGYLTYKIPPWGGKEDFPWISMTDDFGDLVHGVLLRPLRWNRRPIQGTSAIASSEEVVRTFKSVTGKKARHIPLDDPNDMKTLGEHWREEERNEFFFTPIRDGEYFCNGPTEIETSTALKKAAFEAKGRQGRETLMTVAEFFRRGFVKE</sequence>
<evidence type="ECO:0000259" key="4">
    <source>
        <dbReference type="Pfam" id="PF05368"/>
    </source>
</evidence>
<comment type="similarity">
    <text evidence="1">Belongs to the NmrA-type oxidoreductase family.</text>
</comment>
<feature type="domain" description="NmrA-like" evidence="4">
    <location>
        <begin position="5"/>
        <end position="279"/>
    </location>
</feature>
<gene>
    <name evidence="5" type="ORF">N7460_013151</name>
</gene>
<dbReference type="GO" id="GO:0005634">
    <property type="term" value="C:nucleus"/>
    <property type="evidence" value="ECO:0007669"/>
    <property type="project" value="TreeGrafter"/>
</dbReference>
<evidence type="ECO:0000256" key="1">
    <source>
        <dbReference type="ARBA" id="ARBA00006328"/>
    </source>
</evidence>
<reference evidence="5" key="1">
    <citation type="journal article" date="2023" name="IMA Fungus">
        <title>Comparative genomic study of the Penicillium genus elucidates a diverse pangenome and 15 lateral gene transfer events.</title>
        <authorList>
            <person name="Petersen C."/>
            <person name="Sorensen T."/>
            <person name="Nielsen M.R."/>
            <person name="Sondergaard T.E."/>
            <person name="Sorensen J.L."/>
            <person name="Fitzpatrick D.A."/>
            <person name="Frisvad J.C."/>
            <person name="Nielsen K.L."/>
        </authorList>
    </citation>
    <scope>NUCLEOTIDE SEQUENCE</scope>
    <source>
        <strain evidence="5">IBT 15450</strain>
    </source>
</reference>
<dbReference type="Pfam" id="PF05368">
    <property type="entry name" value="NmrA"/>
    <property type="match status" value="1"/>
</dbReference>
<evidence type="ECO:0000256" key="2">
    <source>
        <dbReference type="ARBA" id="ARBA00022857"/>
    </source>
</evidence>
<dbReference type="InterPro" id="IPR051164">
    <property type="entry name" value="NmrA-like_oxidored"/>
</dbReference>
<name>A0AAD6HZ80_PENCN</name>
<dbReference type="PANTHER" id="PTHR42748:SF30">
    <property type="entry name" value="NMRA-LIKE DOMAIN-CONTAINING PROTEIN"/>
    <property type="match status" value="1"/>
</dbReference>
<keyword evidence="2" id="KW-0521">NADP</keyword>
<proteinExistence type="inferred from homology"/>